<proteinExistence type="predicted"/>
<comment type="caution">
    <text evidence="2">The sequence shown here is derived from an EMBL/GenBank/DDBJ whole genome shotgun (WGS) entry which is preliminary data.</text>
</comment>
<name>A0A392MQ03_9FABA</name>
<dbReference type="AlphaFoldDB" id="A0A392MQ03"/>
<evidence type="ECO:0000256" key="1">
    <source>
        <dbReference type="SAM" id="Phobius"/>
    </source>
</evidence>
<dbReference type="Proteomes" id="UP000265520">
    <property type="component" value="Unassembled WGS sequence"/>
</dbReference>
<reference evidence="2 3" key="1">
    <citation type="journal article" date="2018" name="Front. Plant Sci.">
        <title>Red Clover (Trifolium pratense) and Zigzag Clover (T. medium) - A Picture of Genomic Similarities and Differences.</title>
        <authorList>
            <person name="Dluhosova J."/>
            <person name="Istvanek J."/>
            <person name="Nedelnik J."/>
            <person name="Repkova J."/>
        </authorList>
    </citation>
    <scope>NUCLEOTIDE SEQUENCE [LARGE SCALE GENOMIC DNA]</scope>
    <source>
        <strain evidence="3">cv. 10/8</strain>
        <tissue evidence="2">Leaf</tissue>
    </source>
</reference>
<accession>A0A392MQ03</accession>
<gene>
    <name evidence="2" type="ORF">A2U01_0010446</name>
</gene>
<organism evidence="2 3">
    <name type="scientific">Trifolium medium</name>
    <dbReference type="NCBI Taxonomy" id="97028"/>
    <lineage>
        <taxon>Eukaryota</taxon>
        <taxon>Viridiplantae</taxon>
        <taxon>Streptophyta</taxon>
        <taxon>Embryophyta</taxon>
        <taxon>Tracheophyta</taxon>
        <taxon>Spermatophyta</taxon>
        <taxon>Magnoliopsida</taxon>
        <taxon>eudicotyledons</taxon>
        <taxon>Gunneridae</taxon>
        <taxon>Pentapetalae</taxon>
        <taxon>rosids</taxon>
        <taxon>fabids</taxon>
        <taxon>Fabales</taxon>
        <taxon>Fabaceae</taxon>
        <taxon>Papilionoideae</taxon>
        <taxon>50 kb inversion clade</taxon>
        <taxon>NPAAA clade</taxon>
        <taxon>Hologalegina</taxon>
        <taxon>IRL clade</taxon>
        <taxon>Trifolieae</taxon>
        <taxon>Trifolium</taxon>
    </lineage>
</organism>
<evidence type="ECO:0000313" key="3">
    <source>
        <dbReference type="Proteomes" id="UP000265520"/>
    </source>
</evidence>
<evidence type="ECO:0000313" key="2">
    <source>
        <dbReference type="EMBL" id="MCH89547.1"/>
    </source>
</evidence>
<keyword evidence="1" id="KW-0472">Membrane</keyword>
<sequence>STIELVYNMEVLSHEAVGSRKIYLFNIVSYNLEDAVDFEGVGQGRPSFPDGMVSIALIIPLVIVSAKLGDFVVVVVAVSAKLKGNNDFPIFIFALNSHF</sequence>
<feature type="non-terminal residue" evidence="2">
    <location>
        <position position="1"/>
    </location>
</feature>
<feature type="transmembrane region" description="Helical" evidence="1">
    <location>
        <begin position="55"/>
        <end position="78"/>
    </location>
</feature>
<protein>
    <submittedName>
        <fullName evidence="2">Uncharacterized protein</fullName>
    </submittedName>
</protein>
<keyword evidence="1" id="KW-1133">Transmembrane helix</keyword>
<keyword evidence="1" id="KW-0812">Transmembrane</keyword>
<dbReference type="EMBL" id="LXQA010016376">
    <property type="protein sequence ID" value="MCH89547.1"/>
    <property type="molecule type" value="Genomic_DNA"/>
</dbReference>
<keyword evidence="3" id="KW-1185">Reference proteome</keyword>